<feature type="region of interest" description="Disordered" evidence="1">
    <location>
        <begin position="54"/>
        <end position="101"/>
    </location>
</feature>
<dbReference type="AlphaFoldDB" id="A0A7C5VGR5"/>
<reference evidence="2" key="1">
    <citation type="journal article" date="2020" name="mSystems">
        <title>Genome- and Community-Level Interaction Insights into Carbon Utilization and Element Cycling Functions of Hydrothermarchaeota in Hydrothermal Sediment.</title>
        <authorList>
            <person name="Zhou Z."/>
            <person name="Liu Y."/>
            <person name="Xu W."/>
            <person name="Pan J."/>
            <person name="Luo Z.H."/>
            <person name="Li M."/>
        </authorList>
    </citation>
    <scope>NUCLEOTIDE SEQUENCE [LARGE SCALE GENOMIC DNA]</scope>
    <source>
        <strain evidence="2">SpSt-1071</strain>
    </source>
</reference>
<organism evidence="2">
    <name type="scientific">Thermus caliditerrae</name>
    <dbReference type="NCBI Taxonomy" id="1330700"/>
    <lineage>
        <taxon>Bacteria</taxon>
        <taxon>Thermotogati</taxon>
        <taxon>Deinococcota</taxon>
        <taxon>Deinococci</taxon>
        <taxon>Thermales</taxon>
        <taxon>Thermaceae</taxon>
        <taxon>Thermus</taxon>
    </lineage>
</organism>
<comment type="caution">
    <text evidence="2">The sequence shown here is derived from an EMBL/GenBank/DDBJ whole genome shotgun (WGS) entry which is preliminary data.</text>
</comment>
<name>A0A7C5VGR5_9DEIN</name>
<dbReference type="EMBL" id="DRXE01000009">
    <property type="protein sequence ID" value="HHM67151.1"/>
    <property type="molecule type" value="Genomic_DNA"/>
</dbReference>
<sequence>MVAAEVLYKEAMGEKDDLAAAFSDEARARFRPLAELLLFAGEPGREVARRIPETAEHGERGEGAWADTAPLGTELLGKGPRGSPSTGGGFGRGPHGTGRRW</sequence>
<evidence type="ECO:0000313" key="2">
    <source>
        <dbReference type="EMBL" id="HHM67151.1"/>
    </source>
</evidence>
<gene>
    <name evidence="2" type="ORF">ENM28_00180</name>
</gene>
<feature type="compositionally biased region" description="Gly residues" evidence="1">
    <location>
        <begin position="85"/>
        <end position="101"/>
    </location>
</feature>
<proteinExistence type="predicted"/>
<protein>
    <submittedName>
        <fullName evidence="2">Uncharacterized protein</fullName>
    </submittedName>
</protein>
<evidence type="ECO:0000256" key="1">
    <source>
        <dbReference type="SAM" id="MobiDB-lite"/>
    </source>
</evidence>
<accession>A0A7C5VGR5</accession>